<sequence>MLSFLGLLLKLCSLQSPTNILHQEGEIKSFNRFFQQFSDFTC</sequence>
<dbReference type="Proteomes" id="UP000003711">
    <property type="component" value="Unassembled WGS sequence"/>
</dbReference>
<name>E2NJS4_9BACE</name>
<comment type="caution">
    <text evidence="1">The sequence shown here is derived from an EMBL/GenBank/DDBJ whole genome shotgun (WGS) entry which is preliminary data.</text>
</comment>
<dbReference type="HOGENOM" id="CLU_3246962_0_0_10"/>
<evidence type="ECO:0000313" key="1">
    <source>
        <dbReference type="EMBL" id="EEF87851.1"/>
    </source>
</evidence>
<accession>E2NJS4</accession>
<gene>
    <name evidence="1" type="ORF">BACCELL_04563</name>
</gene>
<proteinExistence type="predicted"/>
<reference evidence="1 2" key="2">
    <citation type="submission" date="2009-01" db="EMBL/GenBank/DDBJ databases">
        <title>Draft genome sequence of Bacteroides cellulosilyticus (DSM 14838).</title>
        <authorList>
            <person name="Sudarsanam P."/>
            <person name="Ley R."/>
            <person name="Guruge J."/>
            <person name="Turnbaugh P.J."/>
            <person name="Mahowald M."/>
            <person name="Liep D."/>
            <person name="Gordon J."/>
        </authorList>
    </citation>
    <scope>NUCLEOTIDE SEQUENCE [LARGE SCALE GENOMIC DNA]</scope>
    <source>
        <strain evidence="1 2">DSM 14838</strain>
    </source>
</reference>
<evidence type="ECO:0000313" key="2">
    <source>
        <dbReference type="Proteomes" id="UP000003711"/>
    </source>
</evidence>
<dbReference type="AlphaFoldDB" id="E2NJS4"/>
<protein>
    <submittedName>
        <fullName evidence="1">Uncharacterized protein</fullName>
    </submittedName>
</protein>
<reference evidence="1 2" key="1">
    <citation type="submission" date="2008-12" db="EMBL/GenBank/DDBJ databases">
        <authorList>
            <person name="Fulton L."/>
            <person name="Clifton S."/>
            <person name="Fulton B."/>
            <person name="Xu J."/>
            <person name="Minx P."/>
            <person name="Pepin K.H."/>
            <person name="Johnson M."/>
            <person name="Bhonagiri V."/>
            <person name="Nash W.E."/>
            <person name="Mardis E.R."/>
            <person name="Wilson R.K."/>
        </authorList>
    </citation>
    <scope>NUCLEOTIDE SEQUENCE [LARGE SCALE GENOMIC DNA]</scope>
    <source>
        <strain evidence="1 2">DSM 14838</strain>
    </source>
</reference>
<organism evidence="1 2">
    <name type="scientific">Bacteroides cellulosilyticus DSM 14838</name>
    <dbReference type="NCBI Taxonomy" id="537012"/>
    <lineage>
        <taxon>Bacteria</taxon>
        <taxon>Pseudomonadati</taxon>
        <taxon>Bacteroidota</taxon>
        <taxon>Bacteroidia</taxon>
        <taxon>Bacteroidales</taxon>
        <taxon>Bacteroidaceae</taxon>
        <taxon>Bacteroides</taxon>
    </lineage>
</organism>
<dbReference type="EMBL" id="ACCH01000353">
    <property type="protein sequence ID" value="EEF87851.1"/>
    <property type="molecule type" value="Genomic_DNA"/>
</dbReference>